<comment type="similarity">
    <text evidence="2 6">Belongs to the 4-toluene sulfonate uptake permease (TSUP) (TC 2.A.102) family.</text>
</comment>
<dbReference type="InterPro" id="IPR051598">
    <property type="entry name" value="TSUP/Inactive_protease-like"/>
</dbReference>
<dbReference type="InterPro" id="IPR002781">
    <property type="entry name" value="TM_pro_TauE-like"/>
</dbReference>
<protein>
    <recommendedName>
        <fullName evidence="6">Probable membrane transporter protein</fullName>
    </recommendedName>
</protein>
<evidence type="ECO:0000256" key="4">
    <source>
        <dbReference type="ARBA" id="ARBA00022989"/>
    </source>
</evidence>
<organism evidence="7 8">
    <name type="scientific">Candidatus Enterococcus myersii</name>
    <dbReference type="NCBI Taxonomy" id="2815322"/>
    <lineage>
        <taxon>Bacteria</taxon>
        <taxon>Bacillati</taxon>
        <taxon>Bacillota</taxon>
        <taxon>Bacilli</taxon>
        <taxon>Lactobacillales</taxon>
        <taxon>Enterococcaceae</taxon>
        <taxon>Enterococcus</taxon>
    </lineage>
</organism>
<proteinExistence type="inferred from homology"/>
<evidence type="ECO:0000256" key="3">
    <source>
        <dbReference type="ARBA" id="ARBA00022692"/>
    </source>
</evidence>
<evidence type="ECO:0000256" key="5">
    <source>
        <dbReference type="ARBA" id="ARBA00023136"/>
    </source>
</evidence>
<evidence type="ECO:0000313" key="8">
    <source>
        <dbReference type="Proteomes" id="UP000664256"/>
    </source>
</evidence>
<feature type="transmembrane region" description="Helical" evidence="6">
    <location>
        <begin position="208"/>
        <end position="231"/>
    </location>
</feature>
<evidence type="ECO:0000256" key="6">
    <source>
        <dbReference type="RuleBase" id="RU363041"/>
    </source>
</evidence>
<comment type="subcellular location">
    <subcellularLocation>
        <location evidence="6">Cell membrane</location>
        <topology evidence="6">Multi-pass membrane protein</topology>
    </subcellularLocation>
    <subcellularLocation>
        <location evidence="1">Membrane</location>
        <topology evidence="1">Multi-pass membrane protein</topology>
    </subcellularLocation>
</comment>
<accession>A0ABS3H5U2</accession>
<keyword evidence="5 6" id="KW-0472">Membrane</keyword>
<dbReference type="Proteomes" id="UP000664256">
    <property type="component" value="Unassembled WGS sequence"/>
</dbReference>
<dbReference type="EMBL" id="JAFLVT010000006">
    <property type="protein sequence ID" value="MBO0448824.1"/>
    <property type="molecule type" value="Genomic_DNA"/>
</dbReference>
<keyword evidence="6" id="KW-1003">Cell membrane</keyword>
<evidence type="ECO:0000313" key="7">
    <source>
        <dbReference type="EMBL" id="MBO0448824.1"/>
    </source>
</evidence>
<keyword evidence="8" id="KW-1185">Reference proteome</keyword>
<feature type="transmembrane region" description="Helical" evidence="6">
    <location>
        <begin position="69"/>
        <end position="87"/>
    </location>
</feature>
<feature type="transmembrane region" description="Helical" evidence="6">
    <location>
        <begin position="34"/>
        <end position="57"/>
    </location>
</feature>
<keyword evidence="4 6" id="KW-1133">Transmembrane helix</keyword>
<feature type="transmembrane region" description="Helical" evidence="6">
    <location>
        <begin position="237"/>
        <end position="255"/>
    </location>
</feature>
<comment type="caution">
    <text evidence="7">The sequence shown here is derived from an EMBL/GenBank/DDBJ whole genome shotgun (WGS) entry which is preliminary data.</text>
</comment>
<dbReference type="PANTHER" id="PTHR43701">
    <property type="entry name" value="MEMBRANE TRANSPORTER PROTEIN MJ0441-RELATED"/>
    <property type="match status" value="1"/>
</dbReference>
<feature type="transmembrane region" description="Helical" evidence="6">
    <location>
        <begin position="107"/>
        <end position="126"/>
    </location>
</feature>
<feature type="transmembrane region" description="Helical" evidence="6">
    <location>
        <begin position="138"/>
        <end position="158"/>
    </location>
</feature>
<name>A0ABS3H5U2_9ENTE</name>
<reference evidence="7 8" key="1">
    <citation type="submission" date="2021-03" db="EMBL/GenBank/DDBJ databases">
        <title>Enterococcal diversity collection.</title>
        <authorList>
            <person name="Gilmore M.S."/>
            <person name="Schwartzman J."/>
            <person name="Van Tyne D."/>
            <person name="Martin M."/>
            <person name="Earl A.M."/>
            <person name="Manson A.L."/>
            <person name="Straub T."/>
            <person name="Salamzade R."/>
            <person name="Saavedra J."/>
            <person name="Lebreton F."/>
            <person name="Prichula J."/>
            <person name="Schaufler K."/>
            <person name="Gaca A."/>
            <person name="Sgardioli B."/>
            <person name="Wagenaar J."/>
            <person name="Strong T."/>
        </authorList>
    </citation>
    <scope>NUCLEOTIDE SEQUENCE [LARGE SCALE GENOMIC DNA]</scope>
    <source>
        <strain evidence="7 8">MJM12</strain>
    </source>
</reference>
<feature type="transmembrane region" description="Helical" evidence="6">
    <location>
        <begin position="7"/>
        <end position="28"/>
    </location>
</feature>
<dbReference type="PANTHER" id="PTHR43701:SF2">
    <property type="entry name" value="MEMBRANE TRANSPORTER PROTEIN YJNA-RELATED"/>
    <property type="match status" value="1"/>
</dbReference>
<evidence type="ECO:0000256" key="1">
    <source>
        <dbReference type="ARBA" id="ARBA00004141"/>
    </source>
</evidence>
<gene>
    <name evidence="7" type="ORF">JZO76_04670</name>
</gene>
<keyword evidence="3 6" id="KW-0812">Transmembrane</keyword>
<dbReference type="RefSeq" id="WP_206903070.1">
    <property type="nucleotide sequence ID" value="NZ_JAFLVT010000006.1"/>
</dbReference>
<sequence>MIGIIYFVVIVLANTIGAVSGMGGGVLIKPILDLIGAHSVATISFYATVAIFVMSFVSTWRQVKKGSEINFHLAGYVAAGSIVGGILGNLAFELLLALFAEESSVKLIQIALTLVTLIFALLYSCFDWKHYRLKEGKWYVIAGLVLGFLASLLGIGGGPINVSLLMLLFSMPIKQATLYSITTIFFSQLAKLVTIAFATGFGRFDLSMLFYVIPAAILGGVLGSQLSNILSAKKVTLVFQSLIVVVLLINLYNGWQIVVE</sequence>
<dbReference type="Pfam" id="PF01925">
    <property type="entry name" value="TauE"/>
    <property type="match status" value="1"/>
</dbReference>
<evidence type="ECO:0000256" key="2">
    <source>
        <dbReference type="ARBA" id="ARBA00009142"/>
    </source>
</evidence>